<name>A0AAD3DSC9_9CHLO</name>
<evidence type="ECO:0000313" key="3">
    <source>
        <dbReference type="Proteomes" id="UP001054857"/>
    </source>
</evidence>
<protein>
    <submittedName>
        <fullName evidence="2">Uncharacterized protein</fullName>
    </submittedName>
</protein>
<accession>A0AAD3DSC9</accession>
<evidence type="ECO:0000313" key="2">
    <source>
        <dbReference type="EMBL" id="GFR45031.1"/>
    </source>
</evidence>
<proteinExistence type="predicted"/>
<dbReference type="Proteomes" id="UP001054857">
    <property type="component" value="Unassembled WGS sequence"/>
</dbReference>
<dbReference type="EMBL" id="BMAR01000009">
    <property type="protein sequence ID" value="GFR45031.1"/>
    <property type="molecule type" value="Genomic_DNA"/>
</dbReference>
<keyword evidence="3" id="KW-1185">Reference proteome</keyword>
<evidence type="ECO:0000256" key="1">
    <source>
        <dbReference type="SAM" id="MobiDB-lite"/>
    </source>
</evidence>
<feature type="compositionally biased region" description="Gly residues" evidence="1">
    <location>
        <begin position="143"/>
        <end position="184"/>
    </location>
</feature>
<dbReference type="AlphaFoldDB" id="A0AAD3DSC9"/>
<feature type="region of interest" description="Disordered" evidence="1">
    <location>
        <begin position="99"/>
        <end position="184"/>
    </location>
</feature>
<comment type="caution">
    <text evidence="2">The sequence shown here is derived from an EMBL/GenBank/DDBJ whole genome shotgun (WGS) entry which is preliminary data.</text>
</comment>
<reference evidence="2 3" key="1">
    <citation type="journal article" date="2021" name="Sci. Rep.">
        <title>Genome sequencing of the multicellular alga Astrephomene provides insights into convergent evolution of germ-soma differentiation.</title>
        <authorList>
            <person name="Yamashita S."/>
            <person name="Yamamoto K."/>
            <person name="Matsuzaki R."/>
            <person name="Suzuki S."/>
            <person name="Yamaguchi H."/>
            <person name="Hirooka S."/>
            <person name="Minakuchi Y."/>
            <person name="Miyagishima S."/>
            <person name="Kawachi M."/>
            <person name="Toyoda A."/>
            <person name="Nozaki H."/>
        </authorList>
    </citation>
    <scope>NUCLEOTIDE SEQUENCE [LARGE SCALE GENOMIC DNA]</scope>
    <source>
        <strain evidence="2 3">NIES-4017</strain>
    </source>
</reference>
<gene>
    <name evidence="2" type="ORF">Agub_g6398</name>
</gene>
<sequence>MKAPSLACSRTTRPFFAGRRSLVVNLSANVAGPSTLPNRPGGGAARYSIGSMDEVPSDAEGDVPIVAIRPSGGAFRGVPTSPPGTAGAVGQISFSRPGGGCMRYNEAPGSTQPSGSSGGPLWSGGDMLSRPSGGGARLVPSGLGPGGGSGPTDGGSGGAGGSGGGGDGSSSGGKRGGAPGGGDEPLGLSSLAPWALLYAGVCGGLYWAHEAFIEKKDAAEPVQAKPELQAAAAAPAAAAGGKCCCKKKGGKGK</sequence>
<organism evidence="2 3">
    <name type="scientific">Astrephomene gubernaculifera</name>
    <dbReference type="NCBI Taxonomy" id="47775"/>
    <lineage>
        <taxon>Eukaryota</taxon>
        <taxon>Viridiplantae</taxon>
        <taxon>Chlorophyta</taxon>
        <taxon>core chlorophytes</taxon>
        <taxon>Chlorophyceae</taxon>
        <taxon>CS clade</taxon>
        <taxon>Chlamydomonadales</taxon>
        <taxon>Astrephomenaceae</taxon>
        <taxon>Astrephomene</taxon>
    </lineage>
</organism>